<feature type="non-terminal residue" evidence="2">
    <location>
        <position position="130"/>
    </location>
</feature>
<sequence>LQERDRLGLVAGLAGAPLLVVGHEAVGIDDGRAALALADIAAERQRLADGEPALAGKAVLDDGAPEDQHIDPRIMPAGGGVPRHGERRLRRGGPPRLDPGYAAGLQLAHELTGGFVVKARPGLARASGGG</sequence>
<organism evidence="2 3">
    <name type="scientific">Staphylococcus aureus</name>
    <dbReference type="NCBI Taxonomy" id="1280"/>
    <lineage>
        <taxon>Bacteria</taxon>
        <taxon>Bacillati</taxon>
        <taxon>Bacillota</taxon>
        <taxon>Bacilli</taxon>
        <taxon>Bacillales</taxon>
        <taxon>Staphylococcaceae</taxon>
        <taxon>Staphylococcus</taxon>
    </lineage>
</organism>
<evidence type="ECO:0000256" key="1">
    <source>
        <dbReference type="SAM" id="MobiDB-lite"/>
    </source>
</evidence>
<dbReference type="Proteomes" id="UP000032274">
    <property type="component" value="Unassembled WGS sequence"/>
</dbReference>
<name>A0AA40MJK5_STAAU</name>
<evidence type="ECO:0000313" key="2">
    <source>
        <dbReference type="EMBL" id="KIU01683.1"/>
    </source>
</evidence>
<feature type="region of interest" description="Disordered" evidence="1">
    <location>
        <begin position="62"/>
        <end position="98"/>
    </location>
</feature>
<protein>
    <submittedName>
        <fullName evidence="2">Uncharacterized protein</fullName>
    </submittedName>
</protein>
<proteinExistence type="predicted"/>
<evidence type="ECO:0000313" key="3">
    <source>
        <dbReference type="Proteomes" id="UP000032274"/>
    </source>
</evidence>
<dbReference type="EMBL" id="JXIG01000085">
    <property type="protein sequence ID" value="KIU01683.1"/>
    <property type="molecule type" value="Genomic_DNA"/>
</dbReference>
<gene>
    <name evidence="2" type="ORF">QU38_00370</name>
</gene>
<reference evidence="2 3" key="1">
    <citation type="submission" date="2015-01" db="EMBL/GenBank/DDBJ databases">
        <title>Characterization of Swiss Staphylococcus aureus strains involved in food poisoning.</title>
        <authorList>
            <person name="Crovadore J."/>
            <person name="Chablais R."/>
            <person name="Tonacini J."/>
            <person name="Schnyder B."/>
            <person name="Lefort F."/>
        </authorList>
    </citation>
    <scope>NUCLEOTIDE SEQUENCE [LARGE SCALE GENOMIC DNA]</scope>
    <source>
        <strain evidence="2 3">SA-120</strain>
    </source>
</reference>
<feature type="non-terminal residue" evidence="2">
    <location>
        <position position="1"/>
    </location>
</feature>
<comment type="caution">
    <text evidence="2">The sequence shown here is derived from an EMBL/GenBank/DDBJ whole genome shotgun (WGS) entry which is preliminary data.</text>
</comment>
<dbReference type="AlphaFoldDB" id="A0AA40MJK5"/>
<accession>A0AA40MJK5</accession>